<dbReference type="AlphaFoldDB" id="A0A6A8LJM5"/>
<evidence type="ECO:0000256" key="1">
    <source>
        <dbReference type="ARBA" id="ARBA00004162"/>
    </source>
</evidence>
<name>A0A6A8LJM5_BACVE</name>
<evidence type="ECO:0000313" key="8">
    <source>
        <dbReference type="EMBL" id="MSE03152.1"/>
    </source>
</evidence>
<feature type="signal peptide" evidence="7">
    <location>
        <begin position="1"/>
        <end position="21"/>
    </location>
</feature>
<keyword evidence="4 6" id="KW-1133">Transmembrane helix</keyword>
<protein>
    <recommendedName>
        <fullName evidence="9">Cellulose biosynthesis cyclic di-GMP-binding regulatory protein BcsB</fullName>
    </recommendedName>
</protein>
<keyword evidence="2" id="KW-1003">Cell membrane</keyword>
<evidence type="ECO:0008006" key="9">
    <source>
        <dbReference type="Google" id="ProtNLM"/>
    </source>
</evidence>
<reference evidence="8" key="1">
    <citation type="submission" date="2019-11" db="EMBL/GenBank/DDBJ databases">
        <title>Draft Genome Sequence of Plant Growth-Promoting Rhizosphere-Associated Bacteria.</title>
        <authorList>
            <person name="Vasilyev I.Y."/>
            <person name="Radchenko V."/>
            <person name="Ilnitskaya E.V."/>
        </authorList>
    </citation>
    <scope>NUCLEOTIDE SEQUENCE</scope>
    <source>
        <strain evidence="8">VRA_517_n</strain>
    </source>
</reference>
<accession>A0A6A8LJM5</accession>
<dbReference type="Pfam" id="PF03170">
    <property type="entry name" value="BcsB"/>
    <property type="match status" value="2"/>
</dbReference>
<feature type="chain" id="PRO_5030149037" description="Cellulose biosynthesis cyclic di-GMP-binding regulatory protein BcsB" evidence="7">
    <location>
        <begin position="22"/>
        <end position="707"/>
    </location>
</feature>
<organism evidence="8">
    <name type="scientific">Bacillus velezensis</name>
    <dbReference type="NCBI Taxonomy" id="492670"/>
    <lineage>
        <taxon>Bacteria</taxon>
        <taxon>Bacillati</taxon>
        <taxon>Bacillota</taxon>
        <taxon>Bacilli</taxon>
        <taxon>Bacillales</taxon>
        <taxon>Bacillaceae</taxon>
        <taxon>Bacillus</taxon>
        <taxon>Bacillus amyloliquefaciens group</taxon>
    </lineage>
</organism>
<gene>
    <name evidence="8" type="ORF">GKC39_13870</name>
</gene>
<evidence type="ECO:0000256" key="3">
    <source>
        <dbReference type="ARBA" id="ARBA00022692"/>
    </source>
</evidence>
<keyword evidence="3 6" id="KW-0812">Transmembrane</keyword>
<comment type="subcellular location">
    <subcellularLocation>
        <location evidence="1">Cell membrane</location>
        <topology evidence="1">Single-pass membrane protein</topology>
    </subcellularLocation>
</comment>
<evidence type="ECO:0000256" key="2">
    <source>
        <dbReference type="ARBA" id="ARBA00022475"/>
    </source>
</evidence>
<evidence type="ECO:0000256" key="5">
    <source>
        <dbReference type="ARBA" id="ARBA00023136"/>
    </source>
</evidence>
<dbReference type="InterPro" id="IPR018513">
    <property type="entry name" value="Cell_synthase_bac"/>
</dbReference>
<proteinExistence type="predicted"/>
<dbReference type="GO" id="GO:0005886">
    <property type="term" value="C:plasma membrane"/>
    <property type="evidence" value="ECO:0007669"/>
    <property type="project" value="UniProtKB-SubCell"/>
</dbReference>
<comment type="caution">
    <text evidence="8">The sequence shown here is derived from an EMBL/GenBank/DDBJ whole genome shotgun (WGS) entry which is preliminary data.</text>
</comment>
<dbReference type="GO" id="GO:0006011">
    <property type="term" value="P:UDP-alpha-D-glucose metabolic process"/>
    <property type="evidence" value="ECO:0007669"/>
    <property type="project" value="InterPro"/>
</dbReference>
<dbReference type="Gene3D" id="2.60.120.260">
    <property type="entry name" value="Galactose-binding domain-like"/>
    <property type="match status" value="2"/>
</dbReference>
<sequence length="707" mass="76246">MKKAILITGLLLLMYNGQAAAARELKTDGSALGTSAGAKEQQALTGDLMTLYGAKDSSELTYQIPAGASNADQSLLIDYEASNLLIAPSSLTIAIDDEPVKSIKLDGSSKRKTVKLNLSKSQSAQGYHNVSLRFYGVLKEGVCVRQDTSGNWIKIYPDSRLVLSEASKSKGADLGHFPYPFAQSGNTGEETDIILPDKPTSAEAEAAVKTEGFLKTADSRLKVSYVKESDAGKISNPSIVIGADQHWNGKIKELFERGNFKAEDNKLLLAERVLTSGDKRQPVLFVTAHSDKTLADKIRVITDSAYSSQLGGDTLTIGRLQPAAEKTGNKLTLEDFGAGNVTVGSNKTASEHFFYPAAAAVDKDGKVKLSLTLKTSESIRTKADSANDAERAELNVMINGQPNAVRLDDLGNQDKDGFYHVSIPIDPKLLRSSRYIDLQFVTSGLKHNNPCIDRDENKWVYIDKSSMLTYPVSDAAQKADFGQWPLPFAGGVKEKTVIVIPDDVNIQTLKELSLVADSFGNGFTVKTASDMKEADAKGRNVVFIGGLPQIPLLKSNASKLLVPSDRSGAYDVSSFQMLNETTKQVAFTQESPWDSGRSIAVFAPLSGSGASVTKELISFLDSTSDAATVVNETAGKQLFSNHQQIKSDDSSPAPDTKSRSAALNVTYIAVFAALIIIAAGLIWLTARRKKEKRIMKKVKSNEGKRGR</sequence>
<evidence type="ECO:0000256" key="4">
    <source>
        <dbReference type="ARBA" id="ARBA00022989"/>
    </source>
</evidence>
<dbReference type="PANTHER" id="PTHR39083">
    <property type="entry name" value="CYCLIC DI-GMP-BINDING PROTEIN"/>
    <property type="match status" value="1"/>
</dbReference>
<keyword evidence="7" id="KW-0732">Signal</keyword>
<evidence type="ECO:0000256" key="6">
    <source>
        <dbReference type="SAM" id="Phobius"/>
    </source>
</evidence>
<keyword evidence="5 6" id="KW-0472">Membrane</keyword>
<feature type="transmembrane region" description="Helical" evidence="6">
    <location>
        <begin position="665"/>
        <end position="686"/>
    </location>
</feature>
<dbReference type="EMBL" id="WKKV01000006">
    <property type="protein sequence ID" value="MSE03152.1"/>
    <property type="molecule type" value="Genomic_DNA"/>
</dbReference>
<evidence type="ECO:0000256" key="7">
    <source>
        <dbReference type="SAM" id="SignalP"/>
    </source>
</evidence>
<dbReference type="PANTHER" id="PTHR39083:SF1">
    <property type="entry name" value="CYCLIC DI-GMP-BINDING PROTEIN"/>
    <property type="match status" value="1"/>
</dbReference>